<accession>A0A4R1EZT3</accession>
<protein>
    <submittedName>
        <fullName evidence="2">Branched-subunit amino acid transport protein</fullName>
    </submittedName>
</protein>
<gene>
    <name evidence="2" type="ORF">EV695_2699</name>
</gene>
<dbReference type="RefSeq" id="WP_131906478.1">
    <property type="nucleotide sequence ID" value="NZ_BAAAFU010000006.1"/>
</dbReference>
<keyword evidence="1" id="KW-0472">Membrane</keyword>
<dbReference type="Pfam" id="PF05437">
    <property type="entry name" value="AzlD"/>
    <property type="match status" value="1"/>
</dbReference>
<feature type="transmembrane region" description="Helical" evidence="1">
    <location>
        <begin position="37"/>
        <end position="57"/>
    </location>
</feature>
<dbReference type="InterPro" id="IPR008407">
    <property type="entry name" value="Brnchd-chn_aa_trnsp_AzlD"/>
</dbReference>
<evidence type="ECO:0000256" key="1">
    <source>
        <dbReference type="SAM" id="Phobius"/>
    </source>
</evidence>
<name>A0A4R1EZT3_9GAMM</name>
<dbReference type="OrthoDB" id="8942869at2"/>
<feature type="transmembrane region" description="Helical" evidence="1">
    <location>
        <begin position="6"/>
        <end position="25"/>
    </location>
</feature>
<feature type="transmembrane region" description="Helical" evidence="1">
    <location>
        <begin position="69"/>
        <end position="102"/>
    </location>
</feature>
<dbReference type="AlphaFoldDB" id="A0A4R1EZT3"/>
<proteinExistence type="predicted"/>
<dbReference type="Proteomes" id="UP000294887">
    <property type="component" value="Unassembled WGS sequence"/>
</dbReference>
<organism evidence="2 3">
    <name type="scientific">Cocleimonas flava</name>
    <dbReference type="NCBI Taxonomy" id="634765"/>
    <lineage>
        <taxon>Bacteria</taxon>
        <taxon>Pseudomonadati</taxon>
        <taxon>Pseudomonadota</taxon>
        <taxon>Gammaproteobacteria</taxon>
        <taxon>Thiotrichales</taxon>
        <taxon>Thiotrichaceae</taxon>
        <taxon>Cocleimonas</taxon>
    </lineage>
</organism>
<comment type="caution">
    <text evidence="2">The sequence shown here is derived from an EMBL/GenBank/DDBJ whole genome shotgun (WGS) entry which is preliminary data.</text>
</comment>
<sequence>MNEWLLIIGMMALTFIPRYLPIAMAGKFKIPPLLGRALEFVPIAVLTAIISQTSLVHEGELDLAFTNPYLYALVAAVITAWVTKHTFKTIVIGLVVYAIAFVLN</sequence>
<evidence type="ECO:0000313" key="2">
    <source>
        <dbReference type="EMBL" id="TCJ84738.1"/>
    </source>
</evidence>
<keyword evidence="1" id="KW-1133">Transmembrane helix</keyword>
<dbReference type="EMBL" id="SMFQ01000004">
    <property type="protein sequence ID" value="TCJ84738.1"/>
    <property type="molecule type" value="Genomic_DNA"/>
</dbReference>
<evidence type="ECO:0000313" key="3">
    <source>
        <dbReference type="Proteomes" id="UP000294887"/>
    </source>
</evidence>
<reference evidence="2 3" key="1">
    <citation type="submission" date="2019-03" db="EMBL/GenBank/DDBJ databases">
        <title>Genomic Encyclopedia of Type Strains, Phase IV (KMG-IV): sequencing the most valuable type-strain genomes for metagenomic binning, comparative biology and taxonomic classification.</title>
        <authorList>
            <person name="Goeker M."/>
        </authorList>
    </citation>
    <scope>NUCLEOTIDE SEQUENCE [LARGE SCALE GENOMIC DNA]</scope>
    <source>
        <strain evidence="2 3">DSM 24830</strain>
    </source>
</reference>
<keyword evidence="1" id="KW-0812">Transmembrane</keyword>
<keyword evidence="3" id="KW-1185">Reference proteome</keyword>